<gene>
    <name evidence="1" type="ORF">IAR63_14885</name>
</gene>
<reference evidence="1 2" key="1">
    <citation type="submission" date="2020-08" db="EMBL/GenBank/DDBJ databases">
        <title>Complete genome sequence of Raphidiopsis curvispora isolated from drinking water reservoir in South Korea.</title>
        <authorList>
            <person name="Jeong J."/>
        </authorList>
    </citation>
    <scope>NUCLEOTIDE SEQUENCE [LARGE SCALE GENOMIC DNA]</scope>
    <source>
        <strain evidence="1 2">GIHE-G1</strain>
    </source>
</reference>
<dbReference type="KEGG" id="ccur:IAR63_14885"/>
<dbReference type="Proteomes" id="UP000516013">
    <property type="component" value="Chromosome"/>
</dbReference>
<accession>A0A7H0EZ94</accession>
<name>A0A7H0EZ94_9CYAN</name>
<dbReference type="RefSeq" id="WP_187705810.1">
    <property type="nucleotide sequence ID" value="NZ_CP060822.1"/>
</dbReference>
<evidence type="ECO:0000313" key="2">
    <source>
        <dbReference type="Proteomes" id="UP000516013"/>
    </source>
</evidence>
<proteinExistence type="predicted"/>
<protein>
    <submittedName>
        <fullName evidence="1">Uncharacterized protein</fullName>
    </submittedName>
</protein>
<keyword evidence="2" id="KW-1185">Reference proteome</keyword>
<dbReference type="EMBL" id="CP060822">
    <property type="protein sequence ID" value="QNP29110.1"/>
    <property type="molecule type" value="Genomic_DNA"/>
</dbReference>
<dbReference type="AlphaFoldDB" id="A0A7H0EZ94"/>
<organism evidence="1 2">
    <name type="scientific">Cylindrospermopsis curvispora GIHE-G1</name>
    <dbReference type="NCBI Taxonomy" id="2666332"/>
    <lineage>
        <taxon>Bacteria</taxon>
        <taxon>Bacillati</taxon>
        <taxon>Cyanobacteriota</taxon>
        <taxon>Cyanophyceae</taxon>
        <taxon>Nostocales</taxon>
        <taxon>Aphanizomenonaceae</taxon>
        <taxon>Cylindrospermopsis</taxon>
    </lineage>
</organism>
<sequence length="323" mass="36788">MTWYSITPTGTITLGNLTPVGQNSGLVGCRWPPNGNQLAAALNLPKTTQMWGPFWLHEKNLYLPVPQGVYTHRLPSRQNTKVLDLYRMYWQEKWQLHHQTTPDIEIEQLGGKYLIKSQDFRQLWEQGFLNQVEVQPLPWQTLTLSHNRREDFQVVEEGGLYAEKTILMASKWSIVIKVIGKGEPQKYGTLGAGATPIVTVPLENLETESWEFLGAEIPDADGAVLLTSALWSNGTTKTSHPYPDQHPPVAYLAQQGEPWQTWKTVSHKLTPERKLTPGEWLTPAGAIYRWHKAPITKSGPLLDPFNRHVWGYGHLWLFKENLI</sequence>
<evidence type="ECO:0000313" key="1">
    <source>
        <dbReference type="EMBL" id="QNP29110.1"/>
    </source>
</evidence>